<keyword evidence="2" id="KW-0479">Metal-binding</keyword>
<dbReference type="KEGG" id="gaz:Pan241w_18880"/>
<reference evidence="6 7" key="1">
    <citation type="submission" date="2019-02" db="EMBL/GenBank/DDBJ databases">
        <title>Deep-cultivation of Planctomycetes and their phenomic and genomic characterization uncovers novel biology.</title>
        <authorList>
            <person name="Wiegand S."/>
            <person name="Jogler M."/>
            <person name="Boedeker C."/>
            <person name="Pinto D."/>
            <person name="Vollmers J."/>
            <person name="Rivas-Marin E."/>
            <person name="Kohn T."/>
            <person name="Peeters S.H."/>
            <person name="Heuer A."/>
            <person name="Rast P."/>
            <person name="Oberbeckmann S."/>
            <person name="Bunk B."/>
            <person name="Jeske O."/>
            <person name="Meyerdierks A."/>
            <person name="Storesund J.E."/>
            <person name="Kallscheuer N."/>
            <person name="Luecker S."/>
            <person name="Lage O.M."/>
            <person name="Pohl T."/>
            <person name="Merkel B.J."/>
            <person name="Hornburger P."/>
            <person name="Mueller R.-W."/>
            <person name="Bruemmer F."/>
            <person name="Labrenz M."/>
            <person name="Spormann A.M."/>
            <person name="Op den Camp H."/>
            <person name="Overmann J."/>
            <person name="Amann R."/>
            <person name="Jetten M.S.M."/>
            <person name="Mascher T."/>
            <person name="Medema M.H."/>
            <person name="Devos D.P."/>
            <person name="Kaster A.-K."/>
            <person name="Ovreas L."/>
            <person name="Rohde M."/>
            <person name="Galperin M.Y."/>
            <person name="Jogler C."/>
        </authorList>
    </citation>
    <scope>NUCLEOTIDE SEQUENCE [LARGE SCALE GENOMIC DNA]</scope>
    <source>
        <strain evidence="6 7">Pan241w</strain>
    </source>
</reference>
<evidence type="ECO:0000256" key="5">
    <source>
        <dbReference type="ARBA" id="ARBA00024029"/>
    </source>
</evidence>
<gene>
    <name evidence="6" type="primary">crnA_1</name>
    <name evidence="6" type="ORF">Pan241w_18880</name>
</gene>
<evidence type="ECO:0000256" key="1">
    <source>
        <dbReference type="ARBA" id="ARBA00001947"/>
    </source>
</evidence>
<dbReference type="GO" id="GO:0009231">
    <property type="term" value="P:riboflavin biosynthetic process"/>
    <property type="evidence" value="ECO:0007669"/>
    <property type="project" value="TreeGrafter"/>
</dbReference>
<comment type="similarity">
    <text evidence="5">Belongs to the creatininase superfamily.</text>
</comment>
<dbReference type="GO" id="GO:0047789">
    <property type="term" value="F:creatininase activity"/>
    <property type="evidence" value="ECO:0007669"/>
    <property type="project" value="UniProtKB-EC"/>
</dbReference>
<dbReference type="Proteomes" id="UP000317171">
    <property type="component" value="Chromosome"/>
</dbReference>
<dbReference type="Gene3D" id="3.40.50.10310">
    <property type="entry name" value="Creatininase"/>
    <property type="match status" value="1"/>
</dbReference>
<dbReference type="PANTHER" id="PTHR35005">
    <property type="entry name" value="3-DEHYDRO-SCYLLO-INOSOSE HYDROLASE"/>
    <property type="match status" value="1"/>
</dbReference>
<dbReference type="InterPro" id="IPR003785">
    <property type="entry name" value="Creatininase/forma_Hydrolase"/>
</dbReference>
<dbReference type="GO" id="GO:0016811">
    <property type="term" value="F:hydrolase activity, acting on carbon-nitrogen (but not peptide) bonds, in linear amides"/>
    <property type="evidence" value="ECO:0007669"/>
    <property type="project" value="TreeGrafter"/>
</dbReference>
<dbReference type="EMBL" id="CP036269">
    <property type="protein sequence ID" value="QDT41820.1"/>
    <property type="molecule type" value="Genomic_DNA"/>
</dbReference>
<protein>
    <submittedName>
        <fullName evidence="6">Creatinine amidohydrolase</fullName>
        <ecNumber evidence="6">3.5.2.10</ecNumber>
    </submittedName>
</protein>
<evidence type="ECO:0000256" key="2">
    <source>
        <dbReference type="ARBA" id="ARBA00022723"/>
    </source>
</evidence>
<evidence type="ECO:0000313" key="7">
    <source>
        <dbReference type="Proteomes" id="UP000317171"/>
    </source>
</evidence>
<dbReference type="PANTHER" id="PTHR35005:SF1">
    <property type="entry name" value="2-AMINO-5-FORMYLAMINO-6-RIBOSYLAMINOPYRIMIDIN-4(3H)-ONE 5'-MONOPHOSPHATE DEFORMYLASE"/>
    <property type="match status" value="1"/>
</dbReference>
<dbReference type="RefSeq" id="WP_145214026.1">
    <property type="nucleotide sequence ID" value="NZ_CP036269.1"/>
</dbReference>
<proteinExistence type="inferred from homology"/>
<keyword evidence="4" id="KW-0862">Zinc</keyword>
<dbReference type="OrthoDB" id="9801445at2"/>
<sequence length="248" mass="27754">MKYAEMTAVELKNVSRDETLVVLPIAAVEQHGPHMPTATDDIICTAVAEQVEQNLKESVLLLPTLWLGASQHHLRWGATLTSRVENYETLLCEICESILNDGFRRVMILNGHGGNIGPMQIALRRLQVDYQNCQLMAASYWSIAEAEIASLMEGECKTVGHACEAETSLVMYLRPELVRESKIENFEDYAPDVVDGVYLCHDMYQRTTAGATGRPDLASAEKGEKMFSHIVERVSHVLAHLSERTFFE</sequence>
<evidence type="ECO:0000256" key="3">
    <source>
        <dbReference type="ARBA" id="ARBA00022801"/>
    </source>
</evidence>
<dbReference type="AlphaFoldDB" id="A0A517RD59"/>
<name>A0A517RD59_9PLAN</name>
<accession>A0A517RD59</accession>
<comment type="cofactor">
    <cofactor evidence="1">
        <name>Zn(2+)</name>
        <dbReference type="ChEBI" id="CHEBI:29105"/>
    </cofactor>
</comment>
<dbReference type="Pfam" id="PF02633">
    <property type="entry name" value="Creatininase"/>
    <property type="match status" value="1"/>
</dbReference>
<keyword evidence="7" id="KW-1185">Reference proteome</keyword>
<dbReference type="SUPFAM" id="SSF102215">
    <property type="entry name" value="Creatininase"/>
    <property type="match status" value="1"/>
</dbReference>
<evidence type="ECO:0000313" key="6">
    <source>
        <dbReference type="EMBL" id="QDT41820.1"/>
    </source>
</evidence>
<evidence type="ECO:0000256" key="4">
    <source>
        <dbReference type="ARBA" id="ARBA00022833"/>
    </source>
</evidence>
<keyword evidence="3 6" id="KW-0378">Hydrolase</keyword>
<dbReference type="GO" id="GO:0046872">
    <property type="term" value="F:metal ion binding"/>
    <property type="evidence" value="ECO:0007669"/>
    <property type="project" value="UniProtKB-KW"/>
</dbReference>
<organism evidence="6 7">
    <name type="scientific">Gimesia alba</name>
    <dbReference type="NCBI Taxonomy" id="2527973"/>
    <lineage>
        <taxon>Bacteria</taxon>
        <taxon>Pseudomonadati</taxon>
        <taxon>Planctomycetota</taxon>
        <taxon>Planctomycetia</taxon>
        <taxon>Planctomycetales</taxon>
        <taxon>Planctomycetaceae</taxon>
        <taxon>Gimesia</taxon>
    </lineage>
</organism>
<dbReference type="EC" id="3.5.2.10" evidence="6"/>
<dbReference type="InterPro" id="IPR024087">
    <property type="entry name" value="Creatininase-like_sf"/>
</dbReference>